<dbReference type="RefSeq" id="WP_154740551.1">
    <property type="nucleotide sequence ID" value="NZ_WMBQ01000002.1"/>
</dbReference>
<reference evidence="1 2" key="1">
    <citation type="submission" date="2019-11" db="EMBL/GenBank/DDBJ databases">
        <title>Identification of a novel strain.</title>
        <authorList>
            <person name="Xu Q."/>
            <person name="Wang G."/>
        </authorList>
    </citation>
    <scope>NUCLEOTIDE SEQUENCE [LARGE SCALE GENOMIC DNA]</scope>
    <source>
        <strain evidence="2">xq</strain>
    </source>
</reference>
<dbReference type="InterPro" id="IPR002763">
    <property type="entry name" value="DUF72"/>
</dbReference>
<evidence type="ECO:0000313" key="1">
    <source>
        <dbReference type="EMBL" id="MTD96086.1"/>
    </source>
</evidence>
<dbReference type="Gene3D" id="3.20.20.410">
    <property type="entry name" value="Protein of unknown function UPF0759"/>
    <property type="match status" value="1"/>
</dbReference>
<dbReference type="EMBL" id="WMBQ01000002">
    <property type="protein sequence ID" value="MTD96086.1"/>
    <property type="molecule type" value="Genomic_DNA"/>
</dbReference>
<dbReference type="PANTHER" id="PTHR30348:SF4">
    <property type="entry name" value="DUF72 DOMAIN-CONTAINING PROTEIN"/>
    <property type="match status" value="1"/>
</dbReference>
<evidence type="ECO:0000313" key="2">
    <source>
        <dbReference type="Proteomes" id="UP000440694"/>
    </source>
</evidence>
<dbReference type="PANTHER" id="PTHR30348">
    <property type="entry name" value="UNCHARACTERIZED PROTEIN YECE"/>
    <property type="match status" value="1"/>
</dbReference>
<organism evidence="1 2">
    <name type="scientific">Hyphomicrobium album</name>
    <dbReference type="NCBI Taxonomy" id="2665159"/>
    <lineage>
        <taxon>Bacteria</taxon>
        <taxon>Pseudomonadati</taxon>
        <taxon>Pseudomonadota</taxon>
        <taxon>Alphaproteobacteria</taxon>
        <taxon>Hyphomicrobiales</taxon>
        <taxon>Hyphomicrobiaceae</taxon>
        <taxon>Hyphomicrobium</taxon>
    </lineage>
</organism>
<dbReference type="SUPFAM" id="SSF117396">
    <property type="entry name" value="TM1631-like"/>
    <property type="match status" value="1"/>
</dbReference>
<sequence length="269" mass="29776">MAKRGSIRAGMGGWTFEPWRGTFYPDKLAHAKELSYAAQHVPTIEVNGTFYRTQTPATFAKWASETPDGFVFSLKGPRYAVNRRVLAEAGDSINRFIDSGPLELGAKLGPILWQFAATKKFDAADFGAFLELLPHQVGNAAVRHVVEVRHASFCVPEFIALARDHGVPIVYAEHETYPEIADVTGDFIYARLQKGKDEVTTGYAPKALDTWAARFNTWAEGGVPQDLPLVDTKAKPAKKPRDAFVYFIHEGKVRAPHAAMALMQRVDKS</sequence>
<dbReference type="Pfam" id="PF01904">
    <property type="entry name" value="DUF72"/>
    <property type="match status" value="1"/>
</dbReference>
<protein>
    <submittedName>
        <fullName evidence="1">DUF72 domain-containing protein</fullName>
    </submittedName>
</protein>
<gene>
    <name evidence="1" type="ORF">GIW81_17240</name>
</gene>
<name>A0A6I3KRM3_9HYPH</name>
<comment type="caution">
    <text evidence="1">The sequence shown here is derived from an EMBL/GenBank/DDBJ whole genome shotgun (WGS) entry which is preliminary data.</text>
</comment>
<dbReference type="AlphaFoldDB" id="A0A6I3KRM3"/>
<dbReference type="Proteomes" id="UP000440694">
    <property type="component" value="Unassembled WGS sequence"/>
</dbReference>
<accession>A0A6I3KRM3</accession>
<keyword evidence="2" id="KW-1185">Reference proteome</keyword>
<proteinExistence type="predicted"/>
<dbReference type="InterPro" id="IPR036520">
    <property type="entry name" value="UPF0759_sf"/>
</dbReference>